<evidence type="ECO:0000313" key="12">
    <source>
        <dbReference type="EMBL" id="OCO83129.1"/>
    </source>
</evidence>
<proteinExistence type="inferred from homology"/>
<dbReference type="InterPro" id="IPR057256">
    <property type="entry name" value="MtfA_enterob"/>
</dbReference>
<comment type="subcellular location">
    <subcellularLocation>
        <location evidence="9">Cytoplasm</location>
    </subcellularLocation>
</comment>
<evidence type="ECO:0000256" key="4">
    <source>
        <dbReference type="ARBA" id="ARBA00022723"/>
    </source>
</evidence>
<evidence type="ECO:0000313" key="16">
    <source>
        <dbReference type="Proteomes" id="UP000247823"/>
    </source>
</evidence>
<keyword evidence="7 9" id="KW-0482">Metalloprotease</keyword>
<comment type="cofactor">
    <cofactor evidence="9">
        <name>Zn(2+)</name>
        <dbReference type="ChEBI" id="CHEBI:29105"/>
    </cofactor>
    <text evidence="9">Binds 1 zinc ion per subunit.</text>
</comment>
<evidence type="ECO:0000256" key="5">
    <source>
        <dbReference type="ARBA" id="ARBA00022801"/>
    </source>
</evidence>
<evidence type="ECO:0000256" key="8">
    <source>
        <dbReference type="ARBA" id="ARBA00061259"/>
    </source>
</evidence>
<dbReference type="PANTHER" id="PTHR30164">
    <property type="entry name" value="MTFA PEPTIDASE"/>
    <property type="match status" value="1"/>
</dbReference>
<evidence type="ECO:0000256" key="6">
    <source>
        <dbReference type="ARBA" id="ARBA00022833"/>
    </source>
</evidence>
<evidence type="ECO:0000313" key="14">
    <source>
        <dbReference type="Proteomes" id="UP000050489"/>
    </source>
</evidence>
<comment type="subunit">
    <text evidence="9">Interacts with Mlc.</text>
</comment>
<accession>A0A0G3SSM8</accession>
<dbReference type="Gene3D" id="1.10.472.150">
    <property type="entry name" value="Glucose-regulated metallo-peptidase M90, N-terminal domain"/>
    <property type="match status" value="1"/>
</dbReference>
<comment type="function">
    <text evidence="9">Shows zinc-dependent metallopeptidase activity.</text>
</comment>
<dbReference type="EMBL" id="LJEX02000107">
    <property type="protein sequence ID" value="OCO83129.1"/>
    <property type="molecule type" value="Genomic_DNA"/>
</dbReference>
<dbReference type="Proteomes" id="UP000245399">
    <property type="component" value="Chromosome"/>
</dbReference>
<dbReference type="InterPro" id="IPR024079">
    <property type="entry name" value="MetalloPept_cat_dom_sf"/>
</dbReference>
<dbReference type="RefSeq" id="WP_038872331.1">
    <property type="nucleotide sequence ID" value="NZ_CABMHU010000142.1"/>
</dbReference>
<keyword evidence="3 9" id="KW-0645">Protease</keyword>
<keyword evidence="4 9" id="KW-0479">Metal-binding</keyword>
<dbReference type="SUPFAM" id="SSF55486">
    <property type="entry name" value="Metalloproteases ('zincins'), catalytic domain"/>
    <property type="match status" value="1"/>
</dbReference>
<dbReference type="Proteomes" id="UP000247823">
    <property type="component" value="Unassembled WGS sequence"/>
</dbReference>
<keyword evidence="1 9" id="KW-0031">Aminopeptidase</keyword>
<dbReference type="EMBL" id="JAXABG010000001">
    <property type="protein sequence ID" value="MDX7080945.1"/>
    <property type="molecule type" value="Genomic_DNA"/>
</dbReference>
<dbReference type="InterPro" id="IPR042252">
    <property type="entry name" value="MtfA_N"/>
</dbReference>
<keyword evidence="5 9" id="KW-0378">Hydrolase</keyword>
<dbReference type="GO" id="GO:0008237">
    <property type="term" value="F:metallopeptidase activity"/>
    <property type="evidence" value="ECO:0007669"/>
    <property type="project" value="UniProtKB-UniRule"/>
</dbReference>
<evidence type="ECO:0000313" key="10">
    <source>
        <dbReference type="EMBL" id="AWL70558.1"/>
    </source>
</evidence>
<reference evidence="13 16" key="4">
    <citation type="submission" date="2018-06" db="EMBL/GenBank/DDBJ databases">
        <title>Serratia marcescens genome sequencing and assembly.</title>
        <authorList>
            <person name="Martins R.C.R."/>
            <person name="Perdigao-Neto L.V."/>
            <person name="Costa S.F."/>
            <person name="Levin A.S.S."/>
        </authorList>
    </citation>
    <scope>NUCLEOTIDE SEQUENCE [LARGE SCALE GENOMIC DNA]</scope>
    <source>
        <strain evidence="13 16">1283</strain>
    </source>
</reference>
<reference evidence="16" key="5">
    <citation type="submission" date="2018-06" db="EMBL/GenBank/DDBJ databases">
        <title>Serratia marcescens genome sequencing and assembly.</title>
        <authorList>
            <person name="Martins R.C."/>
            <person name="Perdigao-Neto L.V."/>
            <person name="Costa S.F."/>
            <person name="Levin A.S.S."/>
        </authorList>
    </citation>
    <scope>NUCLEOTIDE SEQUENCE [LARGE SCALE GENOMIC DNA]</scope>
    <source>
        <strain evidence="16">1283</strain>
    </source>
</reference>
<evidence type="ECO:0000313" key="11">
    <source>
        <dbReference type="EMBL" id="MDX7080945.1"/>
    </source>
</evidence>
<comment type="similarity">
    <text evidence="8 9">Belongs to the MtfA family.</text>
</comment>
<feature type="binding site" evidence="9">
    <location>
        <position position="214"/>
    </location>
    <ligand>
        <name>Zn(2+)</name>
        <dbReference type="ChEBI" id="CHEBI:29105"/>
    </ligand>
</feature>
<dbReference type="GO" id="GO:0008270">
    <property type="term" value="F:zinc ion binding"/>
    <property type="evidence" value="ECO:0007669"/>
    <property type="project" value="UniProtKB-UniRule"/>
</dbReference>
<evidence type="ECO:0000313" key="13">
    <source>
        <dbReference type="EMBL" id="PYA55299.1"/>
    </source>
</evidence>
<evidence type="ECO:0000313" key="17">
    <source>
        <dbReference type="Proteomes" id="UP001275057"/>
    </source>
</evidence>
<feature type="binding site" evidence="9">
    <location>
        <position position="114"/>
    </location>
    <ligand>
        <name>Zn(2+)</name>
        <dbReference type="ChEBI" id="CHEBI:29105"/>
    </ligand>
</feature>
<dbReference type="NCBIfam" id="NF011939">
    <property type="entry name" value="PRK15410.1"/>
    <property type="match status" value="1"/>
</dbReference>
<dbReference type="EC" id="3.4.11.-" evidence="9"/>
<organism evidence="12 14">
    <name type="scientific">Serratia marcescens</name>
    <dbReference type="NCBI Taxonomy" id="615"/>
    <lineage>
        <taxon>Bacteria</taxon>
        <taxon>Pseudomonadati</taxon>
        <taxon>Pseudomonadota</taxon>
        <taxon>Gammaproteobacteria</taxon>
        <taxon>Enterobacterales</taxon>
        <taxon>Yersiniaceae</taxon>
        <taxon>Serratia</taxon>
    </lineage>
</organism>
<dbReference type="Proteomes" id="UP001275057">
    <property type="component" value="Unassembled WGS sequence"/>
</dbReference>
<sequence>MIKWPWKATQPSQPQADTQAQWQDALAIPLLSPLNEQEQQRLVAVAGQILQQKRIVPLQGLQLTSQMQARIALLFALPVLELGAECLDGFNEILLYPTPFVVEDEWQDEIGLVHSGPVVQSGQSWEQGPIVLNWQDVQDSFDLSGFNLVIHEAVHKLDMRNGGVATGVPPIPLREVAAWEHDLHAAMESLQDEIDMVGEEAASMDAYAATDAAECFAVLSEYFFSAPELLAERFPALYQHFCRFYRQDPLARLLRSQAENDAQWAD</sequence>
<keyword evidence="6 9" id="KW-0862">Zinc</keyword>
<evidence type="ECO:0000256" key="3">
    <source>
        <dbReference type="ARBA" id="ARBA00022670"/>
    </source>
</evidence>
<keyword evidence="2 9" id="KW-0963">Cytoplasm</keyword>
<evidence type="ECO:0000256" key="9">
    <source>
        <dbReference type="HAMAP-Rule" id="MF_01593"/>
    </source>
</evidence>
<evidence type="ECO:0000313" key="15">
    <source>
        <dbReference type="Proteomes" id="UP000245399"/>
    </source>
</evidence>
<reference evidence="10 15" key="3">
    <citation type="submission" date="2018-05" db="EMBL/GenBank/DDBJ databases">
        <title>Klebsiella quasipneumonaiae provides a window into carbapenemase gene transfer, plasmid rearrangements and nosocomial acquisition from the hospital environment.</title>
        <authorList>
            <person name="Mathers A.J."/>
            <person name="Vegesana K."/>
            <person name="Stoesser N."/>
            <person name="Crook D."/>
            <person name="Vaughan A."/>
            <person name="Barry K."/>
            <person name="Parikh H."/>
            <person name="Sebra R."/>
            <person name="Kotay S."/>
            <person name="Walker A.S."/>
            <person name="Sheppard A.E."/>
        </authorList>
    </citation>
    <scope>NUCLEOTIDE SEQUENCE [LARGE SCALE GENOMIC DNA]</scope>
    <source>
        <strain evidence="10 15">CAV1761</strain>
    </source>
</reference>
<dbReference type="GO" id="GO:0005829">
    <property type="term" value="C:cytosol"/>
    <property type="evidence" value="ECO:0007669"/>
    <property type="project" value="TreeGrafter"/>
</dbReference>
<dbReference type="EMBL" id="CP029449">
    <property type="protein sequence ID" value="AWL70558.1"/>
    <property type="molecule type" value="Genomic_DNA"/>
</dbReference>
<reference evidence="12" key="2">
    <citation type="journal article" date="2017" name="PLoS ONE">
        <title>Genomic and phenotypic characterisation of fluoroquinolone resistance mechanisms in Enterobacteriaceae in Durban, South Africa.</title>
        <authorList>
            <person name="Osei Sekyere J."/>
            <person name="Amoako D.G."/>
        </authorList>
    </citation>
    <scope>NUCLEOTIDE SEQUENCE</scope>
    <source>
        <strain evidence="12">945174350</strain>
    </source>
</reference>
<dbReference type="GO" id="GO:0004177">
    <property type="term" value="F:aminopeptidase activity"/>
    <property type="evidence" value="ECO:0007669"/>
    <property type="project" value="UniProtKB-UniRule"/>
</dbReference>
<feature type="binding site" evidence="9">
    <location>
        <position position="155"/>
    </location>
    <ligand>
        <name>Zn(2+)</name>
        <dbReference type="ChEBI" id="CHEBI:29105"/>
    </ligand>
</feature>
<dbReference type="Proteomes" id="UP000050489">
    <property type="component" value="Unassembled WGS sequence"/>
</dbReference>
<evidence type="ECO:0000256" key="1">
    <source>
        <dbReference type="ARBA" id="ARBA00022438"/>
    </source>
</evidence>
<evidence type="ECO:0000256" key="7">
    <source>
        <dbReference type="ARBA" id="ARBA00023049"/>
    </source>
</evidence>
<reference evidence="13" key="6">
    <citation type="submission" date="2018-06" db="EMBL/GenBank/DDBJ databases">
        <authorList>
            <person name="Martins R.C."/>
            <person name="Perdigao-Neto L.V."/>
            <person name="Costa S.F."/>
            <person name="Levin A.S.S."/>
        </authorList>
    </citation>
    <scope>NUCLEOTIDE SEQUENCE</scope>
    <source>
        <strain evidence="13">1283</strain>
    </source>
</reference>
<dbReference type="Gene3D" id="3.40.390.10">
    <property type="entry name" value="Collagenase (Catalytic Domain)"/>
    <property type="match status" value="1"/>
</dbReference>
<name>A0A0G3SSM8_SERMA</name>
<dbReference type="FunFam" id="1.10.472.150:FF:000001">
    <property type="entry name" value="Protein MtfA"/>
    <property type="match status" value="1"/>
</dbReference>
<dbReference type="HAMAP" id="MF_01593">
    <property type="entry name" value="MtfA"/>
    <property type="match status" value="1"/>
</dbReference>
<dbReference type="CDD" id="cd20169">
    <property type="entry name" value="Peptidase_M90_mtfA"/>
    <property type="match status" value="1"/>
</dbReference>
<feature type="binding site" evidence="9">
    <location>
        <position position="151"/>
    </location>
    <ligand>
        <name>Zn(2+)</name>
        <dbReference type="ChEBI" id="CHEBI:29105"/>
    </ligand>
</feature>
<reference evidence="11 17" key="7">
    <citation type="submission" date="2023-11" db="EMBL/GenBank/DDBJ databases">
        <title>Detection of rare carbapenemases in Enterobacterales - comparison of two colorimetric and two CIM-based carbapenemase assays.</title>
        <authorList>
            <person name="Schaffarczyk L."/>
            <person name="Noster J."/>
            <person name="Stelzer Y."/>
            <person name="Sattler J."/>
            <person name="Gatermann S."/>
            <person name="Hamprecht A."/>
        </authorList>
    </citation>
    <scope>NUCLEOTIDE SEQUENCE [LARGE SCALE GENOMIC DNA]</scope>
    <source>
        <strain evidence="11 17">CIM-Carb-136</strain>
    </source>
</reference>
<dbReference type="GeneID" id="98189097"/>
<dbReference type="Pfam" id="PF06167">
    <property type="entry name" value="Peptidase_M90"/>
    <property type="match status" value="1"/>
</dbReference>
<protein>
    <recommendedName>
        <fullName evidence="9">Mlc titration factor A</fullName>
    </recommendedName>
    <alternativeName>
        <fullName evidence="9">Probable zinc metallopeptidase MtfA</fullName>
        <ecNumber evidence="9">3.4.11.-</ecNumber>
    </alternativeName>
</protein>
<evidence type="ECO:0000256" key="2">
    <source>
        <dbReference type="ARBA" id="ARBA00022490"/>
    </source>
</evidence>
<comment type="function">
    <text evidence="9">Involved in the modulation of the activity of the glucose-phosphotransferase system (glucose-PTS). Interacts with the transcriptional repressor Mlc, preventing its interaction with DNA and leading to the modulation of expression of genes regulated by Mlc, including ptsG, which encodes the PTS system glucose-specific EIICB component.</text>
</comment>
<gene>
    <name evidence="9 11" type="primary">mtfA</name>
    <name evidence="12" type="ORF">AN695_0220065</name>
    <name evidence="10" type="ORF">DKC05_24360</name>
    <name evidence="13" type="ORF">DMW51_26140</name>
    <name evidence="11" type="ORF">SJ435_00945</name>
</gene>
<dbReference type="PANTHER" id="PTHR30164:SF2">
    <property type="entry name" value="PROTEIN MTFA"/>
    <property type="match status" value="1"/>
</dbReference>
<dbReference type="AlphaFoldDB" id="A0A0G3SSM8"/>
<dbReference type="GO" id="GO:0006508">
    <property type="term" value="P:proteolysis"/>
    <property type="evidence" value="ECO:0007669"/>
    <property type="project" value="UniProtKB-KW"/>
</dbReference>
<reference evidence="14" key="1">
    <citation type="submission" date="2016-04" db="EMBL/GenBank/DDBJ databases">
        <authorList>
            <person name="Osei Sekyere J."/>
            <person name="Sivertsen A."/>
            <person name="Pedersen A.T."/>
            <person name="Sundsfjord A."/>
        </authorList>
    </citation>
    <scope>NUCLEOTIDE SEQUENCE [LARGE SCALE GENOMIC DNA]</scope>
    <source>
        <strain evidence="14">945174350</strain>
    </source>
</reference>
<dbReference type="FunFam" id="3.40.390.10:FF:000012">
    <property type="entry name" value="Protein MtfA"/>
    <property type="match status" value="1"/>
</dbReference>
<dbReference type="EMBL" id="QJQB01000587">
    <property type="protein sequence ID" value="PYA55299.1"/>
    <property type="molecule type" value="Genomic_DNA"/>
</dbReference>
<keyword evidence="16" id="KW-1185">Reference proteome</keyword>
<dbReference type="InterPro" id="IPR010384">
    <property type="entry name" value="MtfA_fam"/>
</dbReference>